<evidence type="ECO:0008006" key="3">
    <source>
        <dbReference type="Google" id="ProtNLM"/>
    </source>
</evidence>
<dbReference type="InterPro" id="IPR043128">
    <property type="entry name" value="Rev_trsase/Diguanyl_cyclase"/>
</dbReference>
<dbReference type="AlphaFoldDB" id="A0A6A4I6P9"/>
<organism evidence="1 2">
    <name type="scientific">Gymnopus androsaceus JB14</name>
    <dbReference type="NCBI Taxonomy" id="1447944"/>
    <lineage>
        <taxon>Eukaryota</taxon>
        <taxon>Fungi</taxon>
        <taxon>Dikarya</taxon>
        <taxon>Basidiomycota</taxon>
        <taxon>Agaricomycotina</taxon>
        <taxon>Agaricomycetes</taxon>
        <taxon>Agaricomycetidae</taxon>
        <taxon>Agaricales</taxon>
        <taxon>Marasmiineae</taxon>
        <taxon>Omphalotaceae</taxon>
        <taxon>Gymnopus</taxon>
    </lineage>
</organism>
<reference evidence="1" key="1">
    <citation type="journal article" date="2019" name="Environ. Microbiol.">
        <title>Fungal ecological strategies reflected in gene transcription - a case study of two litter decomposers.</title>
        <authorList>
            <person name="Barbi F."/>
            <person name="Kohler A."/>
            <person name="Barry K."/>
            <person name="Baskaran P."/>
            <person name="Daum C."/>
            <person name="Fauchery L."/>
            <person name="Ihrmark K."/>
            <person name="Kuo A."/>
            <person name="LaButti K."/>
            <person name="Lipzen A."/>
            <person name="Morin E."/>
            <person name="Grigoriev I.V."/>
            <person name="Henrissat B."/>
            <person name="Lindahl B."/>
            <person name="Martin F."/>
        </authorList>
    </citation>
    <scope>NUCLEOTIDE SEQUENCE</scope>
    <source>
        <strain evidence="1">JB14</strain>
    </source>
</reference>
<dbReference type="SUPFAM" id="SSF56672">
    <property type="entry name" value="DNA/RNA polymerases"/>
    <property type="match status" value="1"/>
</dbReference>
<dbReference type="InterPro" id="IPR051320">
    <property type="entry name" value="Viral_Replic_Matur_Polypro"/>
</dbReference>
<protein>
    <recommendedName>
        <fullName evidence="3">Reverse transcriptase domain-containing protein</fullName>
    </recommendedName>
</protein>
<gene>
    <name evidence="1" type="ORF">BT96DRAFT_934417</name>
</gene>
<dbReference type="PANTHER" id="PTHR33064:SF37">
    <property type="entry name" value="RIBONUCLEASE H"/>
    <property type="match status" value="1"/>
</dbReference>
<evidence type="ECO:0000313" key="1">
    <source>
        <dbReference type="EMBL" id="KAE9406171.1"/>
    </source>
</evidence>
<keyword evidence="2" id="KW-1185">Reference proteome</keyword>
<dbReference type="Proteomes" id="UP000799118">
    <property type="component" value="Unassembled WGS sequence"/>
</dbReference>
<dbReference type="EMBL" id="ML769404">
    <property type="protein sequence ID" value="KAE9406171.1"/>
    <property type="molecule type" value="Genomic_DNA"/>
</dbReference>
<dbReference type="Gene3D" id="3.10.10.10">
    <property type="entry name" value="HIV Type 1 Reverse Transcriptase, subunit A, domain 1"/>
    <property type="match status" value="1"/>
</dbReference>
<sequence>MKFSTKVRQKALTPPQKEYLHKKIDELLAAGIIERCSPSKVKCVSPIALAKKVHKGQGLMMDKLKHKLNNKCIAAGLPASFNLPPCPEPRTELSSPPDSLKPQKWQICQNFTELNKVTEIAPMPQGSIHDKQRALSSHNWICLFDFASRFYACEVTKESQPYTAFYVEGKGYLNISDMTAWNLEDLLGDSTMQLFIDDSGTTDDDFEAMFSKVTRILQRV</sequence>
<dbReference type="Gene3D" id="3.30.70.270">
    <property type="match status" value="1"/>
</dbReference>
<proteinExistence type="predicted"/>
<evidence type="ECO:0000313" key="2">
    <source>
        <dbReference type="Proteomes" id="UP000799118"/>
    </source>
</evidence>
<accession>A0A6A4I6P9</accession>
<name>A0A6A4I6P9_9AGAR</name>
<dbReference type="PANTHER" id="PTHR33064">
    <property type="entry name" value="POL PROTEIN"/>
    <property type="match status" value="1"/>
</dbReference>
<dbReference type="InterPro" id="IPR043502">
    <property type="entry name" value="DNA/RNA_pol_sf"/>
</dbReference>
<dbReference type="OrthoDB" id="3363652at2759"/>